<reference evidence="2 3" key="1">
    <citation type="submission" date="2018-05" db="EMBL/GenBank/DDBJ databases">
        <title>Genome sequencing of Flavobacterium sp. HYN0049.</title>
        <authorList>
            <person name="Yi H."/>
            <person name="Baek C."/>
        </authorList>
    </citation>
    <scope>NUCLEOTIDE SEQUENCE [LARGE SCALE GENOMIC DNA]</scope>
    <source>
        <strain evidence="2 3">HYN0049</strain>
    </source>
</reference>
<dbReference type="AlphaFoldDB" id="A0A2S1SHD7"/>
<evidence type="ECO:0000313" key="2">
    <source>
        <dbReference type="EMBL" id="AWI25823.1"/>
    </source>
</evidence>
<evidence type="ECO:0000256" key="1">
    <source>
        <dbReference type="SAM" id="Phobius"/>
    </source>
</evidence>
<dbReference type="KEGG" id="fpal:HYN49_07865"/>
<dbReference type="RefSeq" id="WP_108903609.1">
    <property type="nucleotide sequence ID" value="NZ_CP029187.1"/>
</dbReference>
<protein>
    <submittedName>
        <fullName evidence="2">Uncharacterized protein</fullName>
    </submittedName>
</protein>
<keyword evidence="1" id="KW-1133">Transmembrane helix</keyword>
<keyword evidence="1" id="KW-0472">Membrane</keyword>
<sequence length="146" mass="16590">MEPHKAAHLLEKYFEGETTIAEEKLLSVYFASADVAPEFEMYKPLFGYFESEKSQQPEITSISVKNQNPWLAVAAAAIVFLSIGSFSYLNFQEKPQQDLGTYNSPERAFLETKKALALLSRNVNTGVEGMQHLKAYENTKERIFKQ</sequence>
<keyword evidence="3" id="KW-1185">Reference proteome</keyword>
<keyword evidence="1" id="KW-0812">Transmembrane</keyword>
<feature type="transmembrane region" description="Helical" evidence="1">
    <location>
        <begin position="70"/>
        <end position="89"/>
    </location>
</feature>
<dbReference type="Proteomes" id="UP000244937">
    <property type="component" value="Chromosome"/>
</dbReference>
<organism evidence="2 3">
    <name type="scientific">Flavobacterium pallidum</name>
    <dbReference type="NCBI Taxonomy" id="2172098"/>
    <lineage>
        <taxon>Bacteria</taxon>
        <taxon>Pseudomonadati</taxon>
        <taxon>Bacteroidota</taxon>
        <taxon>Flavobacteriia</taxon>
        <taxon>Flavobacteriales</taxon>
        <taxon>Flavobacteriaceae</taxon>
        <taxon>Flavobacterium</taxon>
    </lineage>
</organism>
<dbReference type="EMBL" id="CP029187">
    <property type="protein sequence ID" value="AWI25823.1"/>
    <property type="molecule type" value="Genomic_DNA"/>
</dbReference>
<accession>A0A2S1SHD7</accession>
<proteinExistence type="predicted"/>
<name>A0A2S1SHD7_9FLAO</name>
<evidence type="ECO:0000313" key="3">
    <source>
        <dbReference type="Proteomes" id="UP000244937"/>
    </source>
</evidence>
<gene>
    <name evidence="2" type="ORF">HYN49_07865</name>
</gene>
<dbReference type="OrthoDB" id="1098521at2"/>